<proteinExistence type="predicted"/>
<dbReference type="Proteomes" id="UP000054279">
    <property type="component" value="Unassembled WGS sequence"/>
</dbReference>
<dbReference type="InterPro" id="IPR027417">
    <property type="entry name" value="P-loop_NTPase"/>
</dbReference>
<organism evidence="1 2">
    <name type="scientific">Sphaerobolus stellatus (strain SS14)</name>
    <dbReference type="NCBI Taxonomy" id="990650"/>
    <lineage>
        <taxon>Eukaryota</taxon>
        <taxon>Fungi</taxon>
        <taxon>Dikarya</taxon>
        <taxon>Basidiomycota</taxon>
        <taxon>Agaricomycotina</taxon>
        <taxon>Agaricomycetes</taxon>
        <taxon>Phallomycetidae</taxon>
        <taxon>Geastrales</taxon>
        <taxon>Sphaerobolaceae</taxon>
        <taxon>Sphaerobolus</taxon>
    </lineage>
</organism>
<accession>A0A0C9UFB2</accession>
<dbReference type="OrthoDB" id="3348095at2759"/>
<reference evidence="1 2" key="1">
    <citation type="submission" date="2014-06" db="EMBL/GenBank/DDBJ databases">
        <title>Evolutionary Origins and Diversification of the Mycorrhizal Mutualists.</title>
        <authorList>
            <consortium name="DOE Joint Genome Institute"/>
            <consortium name="Mycorrhizal Genomics Consortium"/>
            <person name="Kohler A."/>
            <person name="Kuo A."/>
            <person name="Nagy L.G."/>
            <person name="Floudas D."/>
            <person name="Copeland A."/>
            <person name="Barry K.W."/>
            <person name="Cichocki N."/>
            <person name="Veneault-Fourrey C."/>
            <person name="LaButti K."/>
            <person name="Lindquist E.A."/>
            <person name="Lipzen A."/>
            <person name="Lundell T."/>
            <person name="Morin E."/>
            <person name="Murat C."/>
            <person name="Riley R."/>
            <person name="Ohm R."/>
            <person name="Sun H."/>
            <person name="Tunlid A."/>
            <person name="Henrissat B."/>
            <person name="Grigoriev I.V."/>
            <person name="Hibbett D.S."/>
            <person name="Martin F."/>
        </authorList>
    </citation>
    <scope>NUCLEOTIDE SEQUENCE [LARGE SCALE GENOMIC DNA]</scope>
    <source>
        <strain evidence="1 2">SS14</strain>
    </source>
</reference>
<dbReference type="SUPFAM" id="SSF52540">
    <property type="entry name" value="P-loop containing nucleoside triphosphate hydrolases"/>
    <property type="match status" value="1"/>
</dbReference>
<dbReference type="HOGENOM" id="CLU_061199_2_0_1"/>
<dbReference type="AlphaFoldDB" id="A0A0C9UFB2"/>
<evidence type="ECO:0000313" key="2">
    <source>
        <dbReference type="Proteomes" id="UP000054279"/>
    </source>
</evidence>
<evidence type="ECO:0008006" key="3">
    <source>
        <dbReference type="Google" id="ProtNLM"/>
    </source>
</evidence>
<dbReference type="PANTHER" id="PTHR36978">
    <property type="entry name" value="P-LOOP CONTAINING NUCLEOTIDE TRIPHOSPHATE HYDROLASE"/>
    <property type="match status" value="1"/>
</dbReference>
<evidence type="ECO:0000313" key="1">
    <source>
        <dbReference type="EMBL" id="KIJ33414.1"/>
    </source>
</evidence>
<dbReference type="EMBL" id="KN837213">
    <property type="protein sequence ID" value="KIJ33414.1"/>
    <property type="molecule type" value="Genomic_DNA"/>
</dbReference>
<protein>
    <recommendedName>
        <fullName evidence="3">Protein-tyrosine sulfotransferase</fullName>
    </recommendedName>
</protein>
<gene>
    <name evidence="1" type="ORF">M422DRAFT_264679</name>
</gene>
<name>A0A0C9UFB2_SPHS4</name>
<sequence length="169" mass="19416">MLELWRGWVTATEQPSPENFDAVLKGYKSVVDSTAAITAKGLYDAYPNAKFILTTRDPVRWESSMRSTVFKTCVEFPQSDVAKTQPALAPIVQWLECFLNYFGGGVPENPQEELFRHNEYIKGLIPPEQLIVFDLKEGWEPLAKFLNVPIPEVPFPRLNDRKVYHERGW</sequence>
<dbReference type="Gene3D" id="3.40.50.300">
    <property type="entry name" value="P-loop containing nucleotide triphosphate hydrolases"/>
    <property type="match status" value="1"/>
</dbReference>
<dbReference type="PANTHER" id="PTHR36978:SF4">
    <property type="entry name" value="P-LOOP CONTAINING NUCLEOSIDE TRIPHOSPHATE HYDROLASE PROTEIN"/>
    <property type="match status" value="1"/>
</dbReference>
<keyword evidence="2" id="KW-1185">Reference proteome</keyword>
<dbReference type="InterPro" id="IPR040632">
    <property type="entry name" value="Sulfotransfer_4"/>
</dbReference>
<dbReference type="Pfam" id="PF17784">
    <property type="entry name" value="Sulfotransfer_4"/>
    <property type="match status" value="1"/>
</dbReference>